<gene>
    <name evidence="2" type="ORF">PBY51_009194</name>
</gene>
<feature type="compositionally biased region" description="Basic residues" evidence="1">
    <location>
        <begin position="7"/>
        <end position="16"/>
    </location>
</feature>
<evidence type="ECO:0000313" key="3">
    <source>
        <dbReference type="Proteomes" id="UP001346869"/>
    </source>
</evidence>
<evidence type="ECO:0000313" key="2">
    <source>
        <dbReference type="EMBL" id="KAK5868155.1"/>
    </source>
</evidence>
<name>A0AAN7XWJ0_ELEMC</name>
<reference evidence="2 3" key="2">
    <citation type="journal article" date="2023" name="Mol. Biol. Evol.">
        <title>Genomics of Secondarily Temperate Adaptation in the Only Non-Antarctic Icefish.</title>
        <authorList>
            <person name="Rivera-Colon A.G."/>
            <person name="Rayamajhi N."/>
            <person name="Minhas B.F."/>
            <person name="Madrigal G."/>
            <person name="Bilyk K.T."/>
            <person name="Yoon V."/>
            <person name="Hune M."/>
            <person name="Gregory S."/>
            <person name="Cheng C.H.C."/>
            <person name="Catchen J.M."/>
        </authorList>
    </citation>
    <scope>NUCLEOTIDE SEQUENCE [LARGE SCALE GENOMIC DNA]</scope>
    <source>
        <strain evidence="2">JMC-PN-2008</strain>
    </source>
</reference>
<accession>A0AAN7XWJ0</accession>
<feature type="compositionally biased region" description="Polar residues" evidence="1">
    <location>
        <begin position="77"/>
        <end position="89"/>
    </location>
</feature>
<keyword evidence="3" id="KW-1185">Reference proteome</keyword>
<protein>
    <submittedName>
        <fullName evidence="2">Uncharacterized protein</fullName>
    </submittedName>
</protein>
<sequence>MILLSFRNKRRRRPHPLHPDPPPSGEDEGVSPPWGILKQGPGPAEGPLRLSGGRGKVVSCSQANDSAAVPQIESPGRNVNTGSPRITGSRSRERSGVIKEAEP</sequence>
<feature type="compositionally biased region" description="Basic and acidic residues" evidence="1">
    <location>
        <begin position="90"/>
        <end position="103"/>
    </location>
</feature>
<dbReference type="Proteomes" id="UP001346869">
    <property type="component" value="Unassembled WGS sequence"/>
</dbReference>
<feature type="region of interest" description="Disordered" evidence="1">
    <location>
        <begin position="1"/>
        <end position="103"/>
    </location>
</feature>
<dbReference type="EMBL" id="JAUZQC010000007">
    <property type="protein sequence ID" value="KAK5868155.1"/>
    <property type="molecule type" value="Genomic_DNA"/>
</dbReference>
<comment type="caution">
    <text evidence="2">The sequence shown here is derived from an EMBL/GenBank/DDBJ whole genome shotgun (WGS) entry which is preliminary data.</text>
</comment>
<dbReference type="AlphaFoldDB" id="A0AAN7XWJ0"/>
<reference evidence="2 3" key="1">
    <citation type="journal article" date="2023" name="Genes (Basel)">
        <title>Chromosome-Level Genome Assembly and Circadian Gene Repertoire of the Patagonia Blennie Eleginops maclovinus-The Closest Ancestral Proxy of Antarctic Cryonotothenioids.</title>
        <authorList>
            <person name="Cheng C.C."/>
            <person name="Rivera-Colon A.G."/>
            <person name="Minhas B.F."/>
            <person name="Wilson L."/>
            <person name="Rayamajhi N."/>
            <person name="Vargas-Chacoff L."/>
            <person name="Catchen J.M."/>
        </authorList>
    </citation>
    <scope>NUCLEOTIDE SEQUENCE [LARGE SCALE GENOMIC DNA]</scope>
    <source>
        <strain evidence="2">JMC-PN-2008</strain>
    </source>
</reference>
<evidence type="ECO:0000256" key="1">
    <source>
        <dbReference type="SAM" id="MobiDB-lite"/>
    </source>
</evidence>
<proteinExistence type="predicted"/>
<organism evidence="2 3">
    <name type="scientific">Eleginops maclovinus</name>
    <name type="common">Patagonian blennie</name>
    <name type="synonym">Eleginus maclovinus</name>
    <dbReference type="NCBI Taxonomy" id="56733"/>
    <lineage>
        <taxon>Eukaryota</taxon>
        <taxon>Metazoa</taxon>
        <taxon>Chordata</taxon>
        <taxon>Craniata</taxon>
        <taxon>Vertebrata</taxon>
        <taxon>Euteleostomi</taxon>
        <taxon>Actinopterygii</taxon>
        <taxon>Neopterygii</taxon>
        <taxon>Teleostei</taxon>
        <taxon>Neoteleostei</taxon>
        <taxon>Acanthomorphata</taxon>
        <taxon>Eupercaria</taxon>
        <taxon>Perciformes</taxon>
        <taxon>Notothenioidei</taxon>
        <taxon>Eleginopidae</taxon>
        <taxon>Eleginops</taxon>
    </lineage>
</organism>